<sequence>MIPSFLGNISTLKQFNFAYNSFAPNQIPPELGNLTHLEIPDLLGRLWSLLNLDLAMNNLHDPIPKSITNLSSVVQIELYNNFLSGGLPAERRKEFHLKL</sequence>
<dbReference type="EMBL" id="JAMYWD010000011">
    <property type="protein sequence ID" value="KAJ4955318.1"/>
    <property type="molecule type" value="Genomic_DNA"/>
</dbReference>
<dbReference type="AlphaFoldDB" id="A0A9Q0GWW1"/>
<dbReference type="PANTHER" id="PTHR48054">
    <property type="entry name" value="RECEPTOR KINASE-LIKE PROTEIN XA21"/>
    <property type="match status" value="1"/>
</dbReference>
<dbReference type="PANTHER" id="PTHR48054:SF82">
    <property type="entry name" value="LRR RECEPTOR-LIKE SERINE_THREONINE-PROTEIN KINASE FLS2"/>
    <property type="match status" value="1"/>
</dbReference>
<protein>
    <submittedName>
        <fullName evidence="1">Uncharacterized protein</fullName>
    </submittedName>
</protein>
<name>A0A9Q0GWW1_9MAGN</name>
<proteinExistence type="predicted"/>
<organism evidence="1 2">
    <name type="scientific">Protea cynaroides</name>
    <dbReference type="NCBI Taxonomy" id="273540"/>
    <lineage>
        <taxon>Eukaryota</taxon>
        <taxon>Viridiplantae</taxon>
        <taxon>Streptophyta</taxon>
        <taxon>Embryophyta</taxon>
        <taxon>Tracheophyta</taxon>
        <taxon>Spermatophyta</taxon>
        <taxon>Magnoliopsida</taxon>
        <taxon>Proteales</taxon>
        <taxon>Proteaceae</taxon>
        <taxon>Protea</taxon>
    </lineage>
</organism>
<dbReference type="SUPFAM" id="SSF52058">
    <property type="entry name" value="L domain-like"/>
    <property type="match status" value="1"/>
</dbReference>
<keyword evidence="2" id="KW-1185">Reference proteome</keyword>
<comment type="caution">
    <text evidence="1">The sequence shown here is derived from an EMBL/GenBank/DDBJ whole genome shotgun (WGS) entry which is preliminary data.</text>
</comment>
<dbReference type="InterPro" id="IPR001611">
    <property type="entry name" value="Leu-rich_rpt"/>
</dbReference>
<dbReference type="Pfam" id="PF00560">
    <property type="entry name" value="LRR_1"/>
    <property type="match status" value="1"/>
</dbReference>
<reference evidence="1" key="1">
    <citation type="journal article" date="2023" name="Plant J.">
        <title>The genome of the king protea, Protea cynaroides.</title>
        <authorList>
            <person name="Chang J."/>
            <person name="Duong T.A."/>
            <person name="Schoeman C."/>
            <person name="Ma X."/>
            <person name="Roodt D."/>
            <person name="Barker N."/>
            <person name="Li Z."/>
            <person name="Van de Peer Y."/>
            <person name="Mizrachi E."/>
        </authorList>
    </citation>
    <scope>NUCLEOTIDE SEQUENCE</scope>
    <source>
        <tissue evidence="1">Young leaves</tissue>
    </source>
</reference>
<gene>
    <name evidence="1" type="ORF">NE237_012101</name>
</gene>
<evidence type="ECO:0000313" key="2">
    <source>
        <dbReference type="Proteomes" id="UP001141806"/>
    </source>
</evidence>
<dbReference type="Gene3D" id="3.80.10.10">
    <property type="entry name" value="Ribonuclease Inhibitor"/>
    <property type="match status" value="2"/>
</dbReference>
<dbReference type="InterPro" id="IPR032675">
    <property type="entry name" value="LRR_dom_sf"/>
</dbReference>
<dbReference type="InterPro" id="IPR052592">
    <property type="entry name" value="LRR-RLK"/>
</dbReference>
<accession>A0A9Q0GWW1</accession>
<dbReference type="Proteomes" id="UP001141806">
    <property type="component" value="Unassembled WGS sequence"/>
</dbReference>
<evidence type="ECO:0000313" key="1">
    <source>
        <dbReference type="EMBL" id="KAJ4955318.1"/>
    </source>
</evidence>
<dbReference type="OrthoDB" id="1939111at2759"/>